<dbReference type="Pfam" id="PF07690">
    <property type="entry name" value="MFS_1"/>
    <property type="match status" value="1"/>
</dbReference>
<feature type="non-terminal residue" evidence="6">
    <location>
        <position position="1"/>
    </location>
</feature>
<gene>
    <name evidence="6" type="ORF">E3A20_20310</name>
</gene>
<dbReference type="InterPro" id="IPR050382">
    <property type="entry name" value="MFS_Na/Anion_cotransporter"/>
</dbReference>
<evidence type="ECO:0000256" key="3">
    <source>
        <dbReference type="ARBA" id="ARBA00022989"/>
    </source>
</evidence>
<sequence>IVTPLLVLAMVGGSERAGAWRFPFQVIGSLGVVWGVIWLCSVRREDLPAARESGAAAGGSAEHWLLECLYSRRFWALVPVVMVLNITWQLIRAWLPKFLQQGRGATESAALYFNSLYFVAADVGCLAAGAGALYLSSRGLSTHRARLRVFGICATLTALAVLASVLPLGWALYGVLLLVAAGSLGLFPCYYSMSQELSSRNMGKAAGVLSAVGWLTASPLQKVFGFVVDRTGRFDEGLAIVGLAPLLGFVCLLVIWREPEPVSVRGSGK</sequence>
<feature type="transmembrane region" description="Helical" evidence="5">
    <location>
        <begin position="20"/>
        <end position="41"/>
    </location>
</feature>
<protein>
    <recommendedName>
        <fullName evidence="8">Major facilitator superfamily (MFS) profile domain-containing protein</fullName>
    </recommendedName>
</protein>
<keyword evidence="2 5" id="KW-0812">Transmembrane</keyword>
<dbReference type="SUPFAM" id="SSF103473">
    <property type="entry name" value="MFS general substrate transporter"/>
    <property type="match status" value="1"/>
</dbReference>
<feature type="transmembrane region" description="Helical" evidence="5">
    <location>
        <begin position="172"/>
        <end position="193"/>
    </location>
</feature>
<dbReference type="Proteomes" id="UP000321083">
    <property type="component" value="Unassembled WGS sequence"/>
</dbReference>
<feature type="transmembrane region" description="Helical" evidence="5">
    <location>
        <begin position="147"/>
        <end position="166"/>
    </location>
</feature>
<dbReference type="InterPro" id="IPR011701">
    <property type="entry name" value="MFS"/>
</dbReference>
<feature type="transmembrane region" description="Helical" evidence="5">
    <location>
        <begin position="237"/>
        <end position="256"/>
    </location>
</feature>
<organism evidence="6 7">
    <name type="scientific">Planctomyces bekefii</name>
    <dbReference type="NCBI Taxonomy" id="1653850"/>
    <lineage>
        <taxon>Bacteria</taxon>
        <taxon>Pseudomonadati</taxon>
        <taxon>Planctomycetota</taxon>
        <taxon>Planctomycetia</taxon>
        <taxon>Planctomycetales</taxon>
        <taxon>Planctomycetaceae</taxon>
        <taxon>Planctomyces</taxon>
    </lineage>
</organism>
<dbReference type="GO" id="GO:0016020">
    <property type="term" value="C:membrane"/>
    <property type="evidence" value="ECO:0007669"/>
    <property type="project" value="UniProtKB-SubCell"/>
</dbReference>
<comment type="caution">
    <text evidence="6">The sequence shown here is derived from an EMBL/GenBank/DDBJ whole genome shotgun (WGS) entry which is preliminary data.</text>
</comment>
<evidence type="ECO:0000256" key="1">
    <source>
        <dbReference type="ARBA" id="ARBA00004141"/>
    </source>
</evidence>
<dbReference type="InterPro" id="IPR036259">
    <property type="entry name" value="MFS_trans_sf"/>
</dbReference>
<dbReference type="Gene3D" id="1.20.1250.20">
    <property type="entry name" value="MFS general substrate transporter like domains"/>
    <property type="match status" value="1"/>
</dbReference>
<evidence type="ECO:0000256" key="4">
    <source>
        <dbReference type="ARBA" id="ARBA00023136"/>
    </source>
</evidence>
<proteinExistence type="predicted"/>
<keyword evidence="3 5" id="KW-1133">Transmembrane helix</keyword>
<reference evidence="6 7" key="1">
    <citation type="submission" date="2019-08" db="EMBL/GenBank/DDBJ databases">
        <title>100 year-old enigma solved: identification of Planctomyces bekefii, the type genus and species of the phylum Planctomycetes.</title>
        <authorList>
            <person name="Svetlana D.N."/>
            <person name="Overmann J."/>
        </authorList>
    </citation>
    <scope>NUCLEOTIDE SEQUENCE [LARGE SCALE GENOMIC DNA]</scope>
    <source>
        <strain evidence="6">Phe10_nw2017</strain>
    </source>
</reference>
<dbReference type="AlphaFoldDB" id="A0A5C6M401"/>
<evidence type="ECO:0000313" key="6">
    <source>
        <dbReference type="EMBL" id="TWW08839.1"/>
    </source>
</evidence>
<evidence type="ECO:0008006" key="8">
    <source>
        <dbReference type="Google" id="ProtNLM"/>
    </source>
</evidence>
<evidence type="ECO:0000256" key="2">
    <source>
        <dbReference type="ARBA" id="ARBA00022692"/>
    </source>
</evidence>
<accession>A0A5C6M401</accession>
<feature type="transmembrane region" description="Helical" evidence="5">
    <location>
        <begin position="74"/>
        <end position="95"/>
    </location>
</feature>
<evidence type="ECO:0000313" key="7">
    <source>
        <dbReference type="Proteomes" id="UP000321083"/>
    </source>
</evidence>
<evidence type="ECO:0000256" key="5">
    <source>
        <dbReference type="SAM" id="Phobius"/>
    </source>
</evidence>
<feature type="transmembrane region" description="Helical" evidence="5">
    <location>
        <begin position="205"/>
        <end position="225"/>
    </location>
</feature>
<reference evidence="6 7" key="2">
    <citation type="submission" date="2019-08" db="EMBL/GenBank/DDBJ databases">
        <authorList>
            <person name="Henke P."/>
        </authorList>
    </citation>
    <scope>NUCLEOTIDE SEQUENCE [LARGE SCALE GENOMIC DNA]</scope>
    <source>
        <strain evidence="6">Phe10_nw2017</strain>
    </source>
</reference>
<dbReference type="GO" id="GO:0022857">
    <property type="term" value="F:transmembrane transporter activity"/>
    <property type="evidence" value="ECO:0007669"/>
    <property type="project" value="InterPro"/>
</dbReference>
<name>A0A5C6M401_9PLAN</name>
<keyword evidence="4 5" id="KW-0472">Membrane</keyword>
<dbReference type="PANTHER" id="PTHR11662:SF399">
    <property type="entry name" value="FI19708P1-RELATED"/>
    <property type="match status" value="1"/>
</dbReference>
<feature type="transmembrane region" description="Helical" evidence="5">
    <location>
        <begin position="115"/>
        <end position="135"/>
    </location>
</feature>
<keyword evidence="7" id="KW-1185">Reference proteome</keyword>
<dbReference type="PANTHER" id="PTHR11662">
    <property type="entry name" value="SOLUTE CARRIER FAMILY 17"/>
    <property type="match status" value="1"/>
</dbReference>
<comment type="subcellular location">
    <subcellularLocation>
        <location evidence="1">Membrane</location>
        <topology evidence="1">Multi-pass membrane protein</topology>
    </subcellularLocation>
</comment>
<dbReference type="EMBL" id="SRHE01000483">
    <property type="protein sequence ID" value="TWW08839.1"/>
    <property type="molecule type" value="Genomic_DNA"/>
</dbReference>